<dbReference type="Pfam" id="PF07345">
    <property type="entry name" value="ATPaseInh_sub_z"/>
    <property type="match status" value="1"/>
</dbReference>
<dbReference type="Proteomes" id="UP000295399">
    <property type="component" value="Unassembled WGS sequence"/>
</dbReference>
<dbReference type="InterPro" id="IPR009945">
    <property type="entry name" value="ATPase_inh_sub_z"/>
</dbReference>
<dbReference type="RefSeq" id="WP_132707470.1">
    <property type="nucleotide sequence ID" value="NZ_JACIGF010000002.1"/>
</dbReference>
<evidence type="ECO:0000313" key="1">
    <source>
        <dbReference type="EMBL" id="TCP37813.1"/>
    </source>
</evidence>
<dbReference type="InterPro" id="IPR038293">
    <property type="entry name" value="ATPase_inh_sub_z_sf"/>
</dbReference>
<evidence type="ECO:0008006" key="3">
    <source>
        <dbReference type="Google" id="ProtNLM"/>
    </source>
</evidence>
<sequence length="108" mass="12523">MTTFNDREAAFENQFVHDEELKFKALARRNKLLGLWAAEKMGMDSLSAVEYAKSVVKADFEEPGDEDVIRKVLGDFERQQVKIGRDELVLQLEKLFDEAKRQVMIDKD</sequence>
<dbReference type="AlphaFoldDB" id="A0A4R2PPW1"/>
<keyword evidence="2" id="KW-1185">Reference proteome</keyword>
<comment type="caution">
    <text evidence="1">The sequence shown here is derived from an EMBL/GenBank/DDBJ whole genome shotgun (WGS) entry which is preliminary data.</text>
</comment>
<protein>
    <recommendedName>
        <fullName evidence="3">DUF1476 domain-containing protein</fullName>
    </recommendedName>
</protein>
<gene>
    <name evidence="1" type="ORF">EV659_102221</name>
</gene>
<dbReference type="PIRSF" id="PIRSF031780">
    <property type="entry name" value="UCP031780"/>
    <property type="match status" value="1"/>
</dbReference>
<dbReference type="Gene3D" id="1.10.790.20">
    <property type="entry name" value="Domain of unknown function DUF1476"/>
    <property type="match status" value="1"/>
</dbReference>
<dbReference type="EMBL" id="SLXO01000002">
    <property type="protein sequence ID" value="TCP37813.1"/>
    <property type="molecule type" value="Genomic_DNA"/>
</dbReference>
<dbReference type="InParanoid" id="A0A4R2PPW1"/>
<proteinExistence type="predicted"/>
<accession>A0A4R2PPW1</accession>
<reference evidence="1 2" key="1">
    <citation type="submission" date="2019-03" db="EMBL/GenBank/DDBJ databases">
        <title>Genomic Encyclopedia of Type Strains, Phase IV (KMG-IV): sequencing the most valuable type-strain genomes for metagenomic binning, comparative biology and taxonomic classification.</title>
        <authorList>
            <person name="Goeker M."/>
        </authorList>
    </citation>
    <scope>NUCLEOTIDE SEQUENCE [LARGE SCALE GENOMIC DNA]</scope>
    <source>
        <strain evidence="1 2">DSM 2132</strain>
    </source>
</reference>
<evidence type="ECO:0000313" key="2">
    <source>
        <dbReference type="Proteomes" id="UP000295399"/>
    </source>
</evidence>
<dbReference type="OrthoDB" id="9810387at2"/>
<name>A0A4R2PPW1_RHOSA</name>
<organism evidence="1 2">
    <name type="scientific">Rhodothalassium salexigens DSM 2132</name>
    <dbReference type="NCBI Taxonomy" id="1188247"/>
    <lineage>
        <taxon>Bacteria</taxon>
        <taxon>Pseudomonadati</taxon>
        <taxon>Pseudomonadota</taxon>
        <taxon>Alphaproteobacteria</taxon>
        <taxon>Rhodothalassiales</taxon>
        <taxon>Rhodothalassiaceae</taxon>
        <taxon>Rhodothalassium</taxon>
    </lineage>
</organism>